<sequence>MNEFYKDAAYFSARCTPRLSPEMQEDDTVDCVLYFAFCVERLFKGVLWDIDPRLIFENSKDENCFAMLHREKLIPSIESIIDKSLKGEKPNHNTITFKDAMLKAKNFSQVTHDRMGVLSKLSDYRGILAHRRLSSLDYAAARRFTVKYFYPIISAFVVEHKLKAEEFFLNREGDFREFAEEIKKEDQFSEKMEELIEERRENWESRKDNAEFVGKARRLTEATLKDEQQNNYFHQLTSCPACENDAAVRFEVDWESEGSGGEGYCTGVYAGSMICEYCGLELDEYEQIDHFKLNEMLND</sequence>
<evidence type="ECO:0000313" key="1">
    <source>
        <dbReference type="EMBL" id="QDT91745.1"/>
    </source>
</evidence>
<dbReference type="OrthoDB" id="1493659at2"/>
<reference evidence="1 2" key="1">
    <citation type="submission" date="2019-02" db="EMBL/GenBank/DDBJ databases">
        <title>Deep-cultivation of Planctomycetes and their phenomic and genomic characterization uncovers novel biology.</title>
        <authorList>
            <person name="Wiegand S."/>
            <person name="Jogler M."/>
            <person name="Boedeker C."/>
            <person name="Pinto D."/>
            <person name="Vollmers J."/>
            <person name="Rivas-Marin E."/>
            <person name="Kohn T."/>
            <person name="Peeters S.H."/>
            <person name="Heuer A."/>
            <person name="Rast P."/>
            <person name="Oberbeckmann S."/>
            <person name="Bunk B."/>
            <person name="Jeske O."/>
            <person name="Meyerdierks A."/>
            <person name="Storesund J.E."/>
            <person name="Kallscheuer N."/>
            <person name="Luecker S."/>
            <person name="Lage O.M."/>
            <person name="Pohl T."/>
            <person name="Merkel B.J."/>
            <person name="Hornburger P."/>
            <person name="Mueller R.-W."/>
            <person name="Bruemmer F."/>
            <person name="Labrenz M."/>
            <person name="Spormann A.M."/>
            <person name="Op den Camp H."/>
            <person name="Overmann J."/>
            <person name="Amann R."/>
            <person name="Jetten M.S.M."/>
            <person name="Mascher T."/>
            <person name="Medema M.H."/>
            <person name="Devos D.P."/>
            <person name="Kaster A.-K."/>
            <person name="Ovreas L."/>
            <person name="Rohde M."/>
            <person name="Galperin M.Y."/>
            <person name="Jogler C."/>
        </authorList>
    </citation>
    <scope>NUCLEOTIDE SEQUENCE [LARGE SCALE GENOMIC DNA]</scope>
    <source>
        <strain evidence="1 2">Pan161</strain>
    </source>
</reference>
<gene>
    <name evidence="1" type="ORF">Pan161_34080</name>
</gene>
<evidence type="ECO:0000313" key="2">
    <source>
        <dbReference type="Proteomes" id="UP000316855"/>
    </source>
</evidence>
<accession>A0A517VFE9</accession>
<dbReference type="Proteomes" id="UP000316855">
    <property type="component" value="Chromosome"/>
</dbReference>
<dbReference type="EMBL" id="CP036343">
    <property type="protein sequence ID" value="QDT91745.1"/>
    <property type="molecule type" value="Genomic_DNA"/>
</dbReference>
<name>A0A517VFE9_9PLAN</name>
<keyword evidence="2" id="KW-1185">Reference proteome</keyword>
<dbReference type="KEGG" id="gax:Pan161_34080"/>
<dbReference type="RefSeq" id="WP_145228847.1">
    <property type="nucleotide sequence ID" value="NZ_CP036343.1"/>
</dbReference>
<organism evidence="1 2">
    <name type="scientific">Gimesia algae</name>
    <dbReference type="NCBI Taxonomy" id="2527971"/>
    <lineage>
        <taxon>Bacteria</taxon>
        <taxon>Pseudomonadati</taxon>
        <taxon>Planctomycetota</taxon>
        <taxon>Planctomycetia</taxon>
        <taxon>Planctomycetales</taxon>
        <taxon>Planctomycetaceae</taxon>
        <taxon>Gimesia</taxon>
    </lineage>
</organism>
<proteinExistence type="predicted"/>
<protein>
    <submittedName>
        <fullName evidence="1">Uncharacterized protein</fullName>
    </submittedName>
</protein>
<dbReference type="AlphaFoldDB" id="A0A517VFE9"/>